<dbReference type="InterPro" id="IPR036345">
    <property type="entry name" value="ExoRNase_PH_dom2_sf"/>
</dbReference>
<evidence type="ECO:0000256" key="2">
    <source>
        <dbReference type="ARBA" id="ARBA00004604"/>
    </source>
</evidence>
<dbReference type="GO" id="GO:0071038">
    <property type="term" value="P:TRAMP-dependent tRNA surveillance pathway"/>
    <property type="evidence" value="ECO:0007669"/>
    <property type="project" value="TreeGrafter"/>
</dbReference>
<dbReference type="Pfam" id="PF01138">
    <property type="entry name" value="RNase_PH"/>
    <property type="match status" value="1"/>
</dbReference>
<comment type="similarity">
    <text evidence="3">Belongs to the RNase PH family.</text>
</comment>
<dbReference type="RefSeq" id="XP_011306396.1">
    <property type="nucleotide sequence ID" value="XM_011308094.1"/>
</dbReference>
<gene>
    <name evidence="10" type="primary">Rrp42</name>
</gene>
<comment type="subcellular location">
    <subcellularLocation>
        <location evidence="1">Cytoplasm</location>
    </subcellularLocation>
    <subcellularLocation>
        <location evidence="2">Nucleus</location>
        <location evidence="2">Nucleolus</location>
    </subcellularLocation>
</comment>
<evidence type="ECO:0000256" key="4">
    <source>
        <dbReference type="ARBA" id="ARBA00022490"/>
    </source>
</evidence>
<dbReference type="GeneID" id="105268492"/>
<keyword evidence="4" id="KW-0963">Cytoplasm</keyword>
<feature type="domain" description="Exoribonuclease phosphorolytic" evidence="8">
    <location>
        <begin position="196"/>
        <end position="261"/>
    </location>
</feature>
<dbReference type="InterPro" id="IPR027408">
    <property type="entry name" value="PNPase/RNase_PH_dom_sf"/>
</dbReference>
<dbReference type="InterPro" id="IPR020568">
    <property type="entry name" value="Ribosomal_Su5_D2-typ_SF"/>
</dbReference>
<dbReference type="OrthoDB" id="272245at2759"/>
<evidence type="ECO:0000313" key="10">
    <source>
        <dbReference type="RefSeq" id="XP_011306396.1"/>
    </source>
</evidence>
<evidence type="ECO:0000256" key="6">
    <source>
        <dbReference type="ARBA" id="ARBA00042523"/>
    </source>
</evidence>
<dbReference type="InterPro" id="IPR001247">
    <property type="entry name" value="ExoRNase_PH_dom1"/>
</dbReference>
<dbReference type="GO" id="GO:0071028">
    <property type="term" value="P:nuclear mRNA surveillance"/>
    <property type="evidence" value="ECO:0007669"/>
    <property type="project" value="TreeGrafter"/>
</dbReference>
<keyword evidence="10" id="KW-0540">Nuclease</keyword>
<dbReference type="GO" id="GO:0000176">
    <property type="term" value="C:nuclear exosome (RNase complex)"/>
    <property type="evidence" value="ECO:0007669"/>
    <property type="project" value="TreeGrafter"/>
</dbReference>
<dbReference type="InterPro" id="IPR015847">
    <property type="entry name" value="ExoRNase_PH_dom2"/>
</dbReference>
<reference evidence="10" key="1">
    <citation type="submission" date="2025-08" db="UniProtKB">
        <authorList>
            <consortium name="RefSeq"/>
        </authorList>
    </citation>
    <scope>IDENTIFICATION</scope>
    <source>
        <strain evidence="10">USDA-PBARC FA_bdor</strain>
        <tissue evidence="10">Whole organism</tissue>
    </source>
</reference>
<dbReference type="GO" id="GO:0016075">
    <property type="term" value="P:rRNA catabolic process"/>
    <property type="evidence" value="ECO:0007669"/>
    <property type="project" value="TreeGrafter"/>
</dbReference>
<evidence type="ECO:0000256" key="5">
    <source>
        <dbReference type="ARBA" id="ARBA00022835"/>
    </source>
</evidence>
<dbReference type="GO" id="GO:0034476">
    <property type="term" value="P:U5 snRNA 3'-end processing"/>
    <property type="evidence" value="ECO:0007669"/>
    <property type="project" value="TreeGrafter"/>
</dbReference>
<evidence type="ECO:0000259" key="8">
    <source>
        <dbReference type="Pfam" id="PF03725"/>
    </source>
</evidence>
<dbReference type="KEGG" id="fas:105268492"/>
<organism evidence="9 10">
    <name type="scientific">Fopius arisanus</name>
    <dbReference type="NCBI Taxonomy" id="64838"/>
    <lineage>
        <taxon>Eukaryota</taxon>
        <taxon>Metazoa</taxon>
        <taxon>Ecdysozoa</taxon>
        <taxon>Arthropoda</taxon>
        <taxon>Hexapoda</taxon>
        <taxon>Insecta</taxon>
        <taxon>Pterygota</taxon>
        <taxon>Neoptera</taxon>
        <taxon>Endopterygota</taxon>
        <taxon>Hymenoptera</taxon>
        <taxon>Apocrita</taxon>
        <taxon>Ichneumonoidea</taxon>
        <taxon>Braconidae</taxon>
        <taxon>Opiinae</taxon>
        <taxon>Fopius</taxon>
    </lineage>
</organism>
<evidence type="ECO:0000259" key="7">
    <source>
        <dbReference type="Pfam" id="PF01138"/>
    </source>
</evidence>
<dbReference type="AlphaFoldDB" id="A0A9R1TC07"/>
<dbReference type="GO" id="GO:0034473">
    <property type="term" value="P:U1 snRNA 3'-end processing"/>
    <property type="evidence" value="ECO:0007669"/>
    <property type="project" value="TreeGrafter"/>
</dbReference>
<evidence type="ECO:0000313" key="9">
    <source>
        <dbReference type="Proteomes" id="UP000694866"/>
    </source>
</evidence>
<accession>A0A9R1TC07</accession>
<keyword evidence="10" id="KW-0378">Hydrolase</keyword>
<evidence type="ECO:0000256" key="3">
    <source>
        <dbReference type="ARBA" id="ARBA00006678"/>
    </source>
</evidence>
<dbReference type="GO" id="GO:0071035">
    <property type="term" value="P:nuclear polyadenylation-dependent rRNA catabolic process"/>
    <property type="evidence" value="ECO:0007669"/>
    <property type="project" value="TreeGrafter"/>
</dbReference>
<keyword evidence="10" id="KW-0269">Exonuclease</keyword>
<evidence type="ECO:0000256" key="1">
    <source>
        <dbReference type="ARBA" id="ARBA00004496"/>
    </source>
</evidence>
<dbReference type="SUPFAM" id="SSF54211">
    <property type="entry name" value="Ribosomal protein S5 domain 2-like"/>
    <property type="match status" value="1"/>
</dbReference>
<dbReference type="GO" id="GO:0005730">
    <property type="term" value="C:nucleolus"/>
    <property type="evidence" value="ECO:0007669"/>
    <property type="project" value="UniProtKB-SubCell"/>
</dbReference>
<dbReference type="CTD" id="36766"/>
<name>A0A9R1TC07_9HYME</name>
<protein>
    <recommendedName>
        <fullName evidence="6">Ribosomal RNA-processing protein 42</fullName>
    </recommendedName>
</protein>
<dbReference type="GO" id="GO:0004527">
    <property type="term" value="F:exonuclease activity"/>
    <property type="evidence" value="ECO:0007669"/>
    <property type="project" value="UniProtKB-KW"/>
</dbReference>
<keyword evidence="5" id="KW-0271">Exosome</keyword>
<dbReference type="GO" id="GO:0034475">
    <property type="term" value="P:U4 snRNA 3'-end processing"/>
    <property type="evidence" value="ECO:0007669"/>
    <property type="project" value="TreeGrafter"/>
</dbReference>
<dbReference type="GO" id="GO:0000467">
    <property type="term" value="P:exonucleolytic trimming to generate mature 3'-end of 5.8S rRNA from tricistronic rRNA transcript (SSU-rRNA, 5.8S rRNA, LSU-rRNA)"/>
    <property type="evidence" value="ECO:0007669"/>
    <property type="project" value="TreeGrafter"/>
</dbReference>
<keyword evidence="9" id="KW-1185">Reference proteome</keyword>
<dbReference type="GO" id="GO:0035925">
    <property type="term" value="F:mRNA 3'-UTR AU-rich region binding"/>
    <property type="evidence" value="ECO:0007669"/>
    <property type="project" value="TreeGrafter"/>
</dbReference>
<dbReference type="CDD" id="cd11367">
    <property type="entry name" value="RNase_PH_RRP42"/>
    <property type="match status" value="1"/>
</dbReference>
<dbReference type="InterPro" id="IPR050590">
    <property type="entry name" value="Exosome_comp_Rrp42_subfam"/>
</dbReference>
<dbReference type="Proteomes" id="UP000694866">
    <property type="component" value="Unplaced"/>
</dbReference>
<dbReference type="PANTHER" id="PTHR11097:SF8">
    <property type="entry name" value="EXOSOME COMPLEX COMPONENT RRP42"/>
    <property type="match status" value="1"/>
</dbReference>
<dbReference type="GO" id="GO:0000177">
    <property type="term" value="C:cytoplasmic exosome (RNase complex)"/>
    <property type="evidence" value="ECO:0007669"/>
    <property type="project" value="TreeGrafter"/>
</dbReference>
<dbReference type="Gene3D" id="3.30.230.70">
    <property type="entry name" value="GHMP Kinase, N-terminal domain"/>
    <property type="match status" value="1"/>
</dbReference>
<feature type="domain" description="Exoribonuclease phosphorolytic" evidence="7">
    <location>
        <begin position="31"/>
        <end position="166"/>
    </location>
</feature>
<dbReference type="PANTHER" id="PTHR11097">
    <property type="entry name" value="EXOSOME COMPLEX EXONUCLEASE RIBOSOMAL RNA PROCESSING PROTEIN"/>
    <property type="match status" value="1"/>
</dbReference>
<dbReference type="SUPFAM" id="SSF55666">
    <property type="entry name" value="Ribonuclease PH domain 2-like"/>
    <property type="match status" value="1"/>
</dbReference>
<dbReference type="Pfam" id="PF03725">
    <property type="entry name" value="RNase_PH_C"/>
    <property type="match status" value="1"/>
</dbReference>
<proteinExistence type="inferred from homology"/>
<sequence length="291" mass="31647">MAQSSLSLAEKTFILHGVDADFRTDGRSRLEYRAFEIETNVMPQTNGSVRLRIANTDVLVTVKVEIDSPTLDRPNEGKIEFFVDCSANATPEFEGKGGEELGSEISNVLTNAYQSSNGLDLTMLCILPHKKCWKMYIDVLILQCDGNLFDAIGAAVKCALFATEIPKLTTAEVDGDDADIQLSDDPFDCIRLNVDNYPVLVTLCKIGDNCVVDPTTDEELCAAANVVVSVTPKGRITSIVKTGYGSLQTSTLLKTLESGKEVGKRLNETLMAALRKEEALGPQRPIFGFLG</sequence>